<evidence type="ECO:0000259" key="2">
    <source>
        <dbReference type="Pfam" id="PF13837"/>
    </source>
</evidence>
<sequence length="138" mass="15407">MGEKGCKRDVQQCRVTVKELRQAYQKVKKANSHSGAEPQTCHFYKELYAILSGDPMTTPQSPVDTSEKSESEAPGVNSEKVLEEEEYVENSASIQFNCPRHKYSCPCPPIIVPTHPLFPGPESRQLGLLPCSMNPKEK</sequence>
<proteinExistence type="predicted"/>
<feature type="domain" description="Myb/SANT-like DNA-binding" evidence="2">
    <location>
        <begin position="1"/>
        <end position="48"/>
    </location>
</feature>
<evidence type="ECO:0000313" key="3">
    <source>
        <dbReference type="EMBL" id="EMP42606.1"/>
    </source>
</evidence>
<dbReference type="AlphaFoldDB" id="M7BXL2"/>
<protein>
    <recommendedName>
        <fullName evidence="2">Myb/SANT-like DNA-binding domain-containing protein</fullName>
    </recommendedName>
</protein>
<accession>M7BXL2</accession>
<dbReference type="PANTHER" id="PTHR47595">
    <property type="entry name" value="HEAT SHOCK 70 KDA PROTEIN 14"/>
    <property type="match status" value="1"/>
</dbReference>
<organism evidence="3 4">
    <name type="scientific">Chelonia mydas</name>
    <name type="common">Green sea-turtle</name>
    <name type="synonym">Chelonia agassizi</name>
    <dbReference type="NCBI Taxonomy" id="8469"/>
    <lineage>
        <taxon>Eukaryota</taxon>
        <taxon>Metazoa</taxon>
        <taxon>Chordata</taxon>
        <taxon>Craniata</taxon>
        <taxon>Vertebrata</taxon>
        <taxon>Euteleostomi</taxon>
        <taxon>Archelosauria</taxon>
        <taxon>Testudinata</taxon>
        <taxon>Testudines</taxon>
        <taxon>Cryptodira</taxon>
        <taxon>Durocryptodira</taxon>
        <taxon>Americhelydia</taxon>
        <taxon>Chelonioidea</taxon>
        <taxon>Cheloniidae</taxon>
        <taxon>Chelonia</taxon>
    </lineage>
</organism>
<feature type="compositionally biased region" description="Polar residues" evidence="1">
    <location>
        <begin position="55"/>
        <end position="64"/>
    </location>
</feature>
<dbReference type="Pfam" id="PF13837">
    <property type="entry name" value="Myb_DNA-bind_4"/>
    <property type="match status" value="1"/>
</dbReference>
<gene>
    <name evidence="3" type="ORF">UY3_00071</name>
</gene>
<dbReference type="EMBL" id="KB469743">
    <property type="protein sequence ID" value="EMP42606.1"/>
    <property type="molecule type" value="Genomic_DNA"/>
</dbReference>
<dbReference type="PANTHER" id="PTHR47595:SF1">
    <property type="entry name" value="MYB_SANT-LIKE DNA-BINDING DOMAIN-CONTAINING PROTEIN"/>
    <property type="match status" value="1"/>
</dbReference>
<keyword evidence="4" id="KW-1185">Reference proteome</keyword>
<reference evidence="4" key="1">
    <citation type="journal article" date="2013" name="Nat. Genet.">
        <title>The draft genomes of soft-shell turtle and green sea turtle yield insights into the development and evolution of the turtle-specific body plan.</title>
        <authorList>
            <person name="Wang Z."/>
            <person name="Pascual-Anaya J."/>
            <person name="Zadissa A."/>
            <person name="Li W."/>
            <person name="Niimura Y."/>
            <person name="Huang Z."/>
            <person name="Li C."/>
            <person name="White S."/>
            <person name="Xiong Z."/>
            <person name="Fang D."/>
            <person name="Wang B."/>
            <person name="Ming Y."/>
            <person name="Chen Y."/>
            <person name="Zheng Y."/>
            <person name="Kuraku S."/>
            <person name="Pignatelli M."/>
            <person name="Herrero J."/>
            <person name="Beal K."/>
            <person name="Nozawa M."/>
            <person name="Li Q."/>
            <person name="Wang J."/>
            <person name="Zhang H."/>
            <person name="Yu L."/>
            <person name="Shigenobu S."/>
            <person name="Wang J."/>
            <person name="Liu J."/>
            <person name="Flicek P."/>
            <person name="Searle S."/>
            <person name="Wang J."/>
            <person name="Kuratani S."/>
            <person name="Yin Y."/>
            <person name="Aken B."/>
            <person name="Zhang G."/>
            <person name="Irie N."/>
        </authorList>
    </citation>
    <scope>NUCLEOTIDE SEQUENCE [LARGE SCALE GENOMIC DNA]</scope>
</reference>
<dbReference type="Proteomes" id="UP000031443">
    <property type="component" value="Unassembled WGS sequence"/>
</dbReference>
<evidence type="ECO:0000256" key="1">
    <source>
        <dbReference type="SAM" id="MobiDB-lite"/>
    </source>
</evidence>
<feature type="region of interest" description="Disordered" evidence="1">
    <location>
        <begin position="54"/>
        <end position="84"/>
    </location>
</feature>
<evidence type="ECO:0000313" key="4">
    <source>
        <dbReference type="Proteomes" id="UP000031443"/>
    </source>
</evidence>
<name>M7BXL2_CHEMY</name>
<dbReference type="InterPro" id="IPR044822">
    <property type="entry name" value="Myb_DNA-bind_4"/>
</dbReference>